<accession>A0A4Y2FKP3</accession>
<evidence type="ECO:0000313" key="3">
    <source>
        <dbReference type="Proteomes" id="UP000499080"/>
    </source>
</evidence>
<gene>
    <name evidence="2" type="ORF">AVEN_30404_1</name>
</gene>
<evidence type="ECO:0000313" key="2">
    <source>
        <dbReference type="EMBL" id="GBM42050.1"/>
    </source>
</evidence>
<dbReference type="Proteomes" id="UP000499080">
    <property type="component" value="Unassembled WGS sequence"/>
</dbReference>
<reference evidence="2 3" key="1">
    <citation type="journal article" date="2019" name="Sci. Rep.">
        <title>Orb-weaving spider Araneus ventricosus genome elucidates the spidroin gene catalogue.</title>
        <authorList>
            <person name="Kono N."/>
            <person name="Nakamura H."/>
            <person name="Ohtoshi R."/>
            <person name="Moran D.A.P."/>
            <person name="Shinohara A."/>
            <person name="Yoshida Y."/>
            <person name="Fujiwara M."/>
            <person name="Mori M."/>
            <person name="Tomita M."/>
            <person name="Arakawa K."/>
        </authorList>
    </citation>
    <scope>NUCLEOTIDE SEQUENCE [LARGE SCALE GENOMIC DNA]</scope>
</reference>
<organism evidence="2 3">
    <name type="scientific">Araneus ventricosus</name>
    <name type="common">Orbweaver spider</name>
    <name type="synonym">Epeira ventricosa</name>
    <dbReference type="NCBI Taxonomy" id="182803"/>
    <lineage>
        <taxon>Eukaryota</taxon>
        <taxon>Metazoa</taxon>
        <taxon>Ecdysozoa</taxon>
        <taxon>Arthropoda</taxon>
        <taxon>Chelicerata</taxon>
        <taxon>Arachnida</taxon>
        <taxon>Araneae</taxon>
        <taxon>Araneomorphae</taxon>
        <taxon>Entelegynae</taxon>
        <taxon>Araneoidea</taxon>
        <taxon>Araneidae</taxon>
        <taxon>Araneus</taxon>
    </lineage>
</organism>
<proteinExistence type="predicted"/>
<feature type="compositionally biased region" description="Polar residues" evidence="1">
    <location>
        <begin position="90"/>
        <end position="109"/>
    </location>
</feature>
<sequence length="109" mass="11849">MTRTTPELAPALQTSAPSQCSPPTYFCLTPHCESGTLQTRRHVRKISKLNVHVFLKYPCLPAAVVQKFGEGMPAQVPSSSSDRGSELRGPSQNTPRAASEQDVNITKLN</sequence>
<protein>
    <submittedName>
        <fullName evidence="2">Uncharacterized protein</fullName>
    </submittedName>
</protein>
<feature type="region of interest" description="Disordered" evidence="1">
    <location>
        <begin position="1"/>
        <end position="21"/>
    </location>
</feature>
<name>A0A4Y2FKP3_ARAVE</name>
<feature type="region of interest" description="Disordered" evidence="1">
    <location>
        <begin position="72"/>
        <end position="109"/>
    </location>
</feature>
<dbReference type="AlphaFoldDB" id="A0A4Y2FKP3"/>
<dbReference type="EMBL" id="BGPR01000984">
    <property type="protein sequence ID" value="GBM42050.1"/>
    <property type="molecule type" value="Genomic_DNA"/>
</dbReference>
<evidence type="ECO:0000256" key="1">
    <source>
        <dbReference type="SAM" id="MobiDB-lite"/>
    </source>
</evidence>
<comment type="caution">
    <text evidence="2">The sequence shown here is derived from an EMBL/GenBank/DDBJ whole genome shotgun (WGS) entry which is preliminary data.</text>
</comment>
<feature type="compositionally biased region" description="Polar residues" evidence="1">
    <location>
        <begin position="12"/>
        <end position="21"/>
    </location>
</feature>
<keyword evidence="3" id="KW-1185">Reference proteome</keyword>